<evidence type="ECO:0000256" key="1">
    <source>
        <dbReference type="SAM" id="MobiDB-lite"/>
    </source>
</evidence>
<proteinExistence type="predicted"/>
<feature type="domain" description="Small ribosomal subunit protein mS35 mitochondrial conserved" evidence="2">
    <location>
        <begin position="133"/>
        <end position="286"/>
    </location>
</feature>
<reference evidence="3" key="1">
    <citation type="submission" date="2023-03" db="EMBL/GenBank/DDBJ databases">
        <title>Massive genome expansion in bonnet fungi (Mycena s.s.) driven by repeated elements and novel gene families across ecological guilds.</title>
        <authorList>
            <consortium name="Lawrence Berkeley National Laboratory"/>
            <person name="Harder C.B."/>
            <person name="Miyauchi S."/>
            <person name="Viragh M."/>
            <person name="Kuo A."/>
            <person name="Thoen E."/>
            <person name="Andreopoulos B."/>
            <person name="Lu D."/>
            <person name="Skrede I."/>
            <person name="Drula E."/>
            <person name="Henrissat B."/>
            <person name="Morin E."/>
            <person name="Kohler A."/>
            <person name="Barry K."/>
            <person name="LaButti K."/>
            <person name="Morin E."/>
            <person name="Salamov A."/>
            <person name="Lipzen A."/>
            <person name="Mereny Z."/>
            <person name="Hegedus B."/>
            <person name="Baldrian P."/>
            <person name="Stursova M."/>
            <person name="Weitz H."/>
            <person name="Taylor A."/>
            <person name="Grigoriev I.V."/>
            <person name="Nagy L.G."/>
            <person name="Martin F."/>
            <person name="Kauserud H."/>
        </authorList>
    </citation>
    <scope>NUCLEOTIDE SEQUENCE</scope>
    <source>
        <strain evidence="3">CBHHK002</strain>
    </source>
</reference>
<dbReference type="PANTHER" id="PTHR13490">
    <property type="entry name" value="MITOCHONDRIAL 28S RIBOSOMAL PROTEIN S28"/>
    <property type="match status" value="1"/>
</dbReference>
<dbReference type="InterPro" id="IPR019349">
    <property type="entry name" value="Ribosomal_mS35_mit"/>
</dbReference>
<dbReference type="GO" id="GO:0005763">
    <property type="term" value="C:mitochondrial small ribosomal subunit"/>
    <property type="evidence" value="ECO:0007669"/>
    <property type="project" value="TreeGrafter"/>
</dbReference>
<gene>
    <name evidence="3" type="ORF">DFH08DRAFT_1076280</name>
</gene>
<dbReference type="Pfam" id="PF10213">
    <property type="entry name" value="MRP-S28"/>
    <property type="match status" value="1"/>
</dbReference>
<dbReference type="Proteomes" id="UP001218218">
    <property type="component" value="Unassembled WGS sequence"/>
</dbReference>
<evidence type="ECO:0000313" key="3">
    <source>
        <dbReference type="EMBL" id="KAJ7357276.1"/>
    </source>
</evidence>
<dbReference type="AlphaFoldDB" id="A0AAD7AFQ0"/>
<sequence length="298" mass="33454">MSLCLARRALWAPSIRTALPRRPILSISRGLETDESSSGTQETPSPAKPPSVPKSRSSETKLESLSAARDSISSGIGTKDEDLEYYEDILEGDFEDDDTAGAGHLMLRQHRQVLYYLRLIEHEMPKLVAYRKPFEPPPPRDAPLVVRAVDYAGEEHPVTAKRAIVAAVDDLPLKNKDAIHRIKILAGPRWTPNPPKDGGISGLEEWKNGYIKIACEDFPQPAMNLKWASDAMDRLVAHANNPKHDLKDVPVDLRHVYAKARKAKKGEHTRSRVFARPSILDFPLEWIPERRRKYAIGP</sequence>
<protein>
    <submittedName>
        <fullName evidence="3">Mitochondrial ribosomal subunit protein-domain-containing protein</fullName>
    </submittedName>
</protein>
<accession>A0AAD7AFQ0</accession>
<dbReference type="GO" id="GO:0032543">
    <property type="term" value="P:mitochondrial translation"/>
    <property type="evidence" value="ECO:0007669"/>
    <property type="project" value="InterPro"/>
</dbReference>
<feature type="region of interest" description="Disordered" evidence="1">
    <location>
        <begin position="29"/>
        <end position="75"/>
    </location>
</feature>
<evidence type="ECO:0000313" key="4">
    <source>
        <dbReference type="Proteomes" id="UP001218218"/>
    </source>
</evidence>
<keyword evidence="4" id="KW-1185">Reference proteome</keyword>
<dbReference type="PANTHER" id="PTHR13490:SF0">
    <property type="entry name" value="SMALL RIBOSOMAL SUBUNIT PROTEIN MS35"/>
    <property type="match status" value="1"/>
</dbReference>
<dbReference type="EMBL" id="JARIHO010000008">
    <property type="protein sequence ID" value="KAJ7357276.1"/>
    <property type="molecule type" value="Genomic_DNA"/>
</dbReference>
<comment type="caution">
    <text evidence="3">The sequence shown here is derived from an EMBL/GenBank/DDBJ whole genome shotgun (WGS) entry which is preliminary data.</text>
</comment>
<evidence type="ECO:0000259" key="2">
    <source>
        <dbReference type="Pfam" id="PF10213"/>
    </source>
</evidence>
<dbReference type="InterPro" id="IPR039848">
    <property type="entry name" value="Ribosomal_mS35_mt"/>
</dbReference>
<organism evidence="3 4">
    <name type="scientific">Mycena albidolilacea</name>
    <dbReference type="NCBI Taxonomy" id="1033008"/>
    <lineage>
        <taxon>Eukaryota</taxon>
        <taxon>Fungi</taxon>
        <taxon>Dikarya</taxon>
        <taxon>Basidiomycota</taxon>
        <taxon>Agaricomycotina</taxon>
        <taxon>Agaricomycetes</taxon>
        <taxon>Agaricomycetidae</taxon>
        <taxon>Agaricales</taxon>
        <taxon>Marasmiineae</taxon>
        <taxon>Mycenaceae</taxon>
        <taxon>Mycena</taxon>
    </lineage>
</organism>
<name>A0AAD7AFQ0_9AGAR</name>
<dbReference type="GO" id="GO:0003735">
    <property type="term" value="F:structural constituent of ribosome"/>
    <property type="evidence" value="ECO:0007669"/>
    <property type="project" value="InterPro"/>
</dbReference>